<dbReference type="PRINTS" id="PR00092">
    <property type="entry name" value="TYROSINASE"/>
</dbReference>
<comment type="similarity">
    <text evidence="2">Belongs to the tyrosinase family.</text>
</comment>
<sequence>MPTAVMYLSVILLETSVQEVILLIHVLAFSTSHWVCVQSAPIVITRTTLRNCISGFVAGEVTSCCPPDINLNGPIVDFIPRRDRIRNPRLRVRKALQCLSGHELETYTQKLQRGYKLMRALPQDDPRSLFQQNQIHCAYGSGAFMQDGIPGNLTVDIHSNWHFLPWHRMFVYFHEKILQKLLNDHKFSLHFWNFDNGVNANETDSYGEHRHGPRGCFKAGHFFPPLYNDNSSSTFHVNRSIRPFIPNLPVDLSLRNRNEPPLRFADVAVPRNREVMQRAMAAGTIPRDFFGIDIKVGTTRSIPLSDGGSLEFLPHNSVHRWIAGSSSSPATATKDPVFYTFHANVDRLWHVWEKLGMNRTAPADPDWLGAQFLFWDENKVLRRIKIGDCLNIEDFGYTYEPVNDANWMDSANSPDTSPP</sequence>
<dbReference type="InterPro" id="IPR050316">
    <property type="entry name" value="Tyrosinase/Hemocyanin"/>
</dbReference>
<proteinExistence type="inferred from homology"/>
<dbReference type="InterPro" id="IPR002227">
    <property type="entry name" value="Tyrosinase_Cu-bd"/>
</dbReference>
<dbReference type="Proteomes" id="UP000077202">
    <property type="component" value="Unassembled WGS sequence"/>
</dbReference>
<keyword evidence="9" id="KW-1185">Reference proteome</keyword>
<dbReference type="SUPFAM" id="SSF48056">
    <property type="entry name" value="Di-copper centre-containing domain"/>
    <property type="match status" value="1"/>
</dbReference>
<evidence type="ECO:0000259" key="6">
    <source>
        <dbReference type="PROSITE" id="PS00497"/>
    </source>
</evidence>
<dbReference type="GO" id="GO:0046872">
    <property type="term" value="F:metal ion binding"/>
    <property type="evidence" value="ECO:0007669"/>
    <property type="project" value="UniProtKB-KW"/>
</dbReference>
<dbReference type="PANTHER" id="PTHR11474">
    <property type="entry name" value="TYROSINASE FAMILY MEMBER"/>
    <property type="match status" value="1"/>
</dbReference>
<evidence type="ECO:0000256" key="2">
    <source>
        <dbReference type="ARBA" id="ARBA00009928"/>
    </source>
</evidence>
<organism evidence="8 9">
    <name type="scientific">Marchantia polymorpha subsp. ruderalis</name>
    <dbReference type="NCBI Taxonomy" id="1480154"/>
    <lineage>
        <taxon>Eukaryota</taxon>
        <taxon>Viridiplantae</taxon>
        <taxon>Streptophyta</taxon>
        <taxon>Embryophyta</taxon>
        <taxon>Marchantiophyta</taxon>
        <taxon>Marchantiopsida</taxon>
        <taxon>Marchantiidae</taxon>
        <taxon>Marchantiales</taxon>
        <taxon>Marchantiaceae</taxon>
        <taxon>Marchantia</taxon>
    </lineage>
</organism>
<keyword evidence="5" id="KW-0186">Copper</keyword>
<dbReference type="PANTHER" id="PTHR11474:SF76">
    <property type="entry name" value="SHKT DOMAIN-CONTAINING PROTEIN"/>
    <property type="match status" value="1"/>
</dbReference>
<evidence type="ECO:0000256" key="4">
    <source>
        <dbReference type="ARBA" id="ARBA00023002"/>
    </source>
</evidence>
<feature type="domain" description="Tyrosinase copper-binding" evidence="7">
    <location>
        <begin position="335"/>
        <end position="346"/>
    </location>
</feature>
<keyword evidence="3" id="KW-0479">Metal-binding</keyword>
<feature type="domain" description="Tyrosinase copper-binding" evidence="6">
    <location>
        <begin position="158"/>
        <end position="175"/>
    </location>
</feature>
<dbReference type="Pfam" id="PF00264">
    <property type="entry name" value="Tyrosinase"/>
    <property type="match status" value="1"/>
</dbReference>
<dbReference type="GO" id="GO:0004097">
    <property type="term" value="F:catechol oxidase activity"/>
    <property type="evidence" value="ECO:0007669"/>
    <property type="project" value="InterPro"/>
</dbReference>
<reference evidence="8" key="1">
    <citation type="submission" date="2016-03" db="EMBL/GenBank/DDBJ databases">
        <title>Mechanisms controlling the formation of the plant cell surface in tip-growing cells are functionally conserved among land plants.</title>
        <authorList>
            <person name="Honkanen S."/>
            <person name="Jones V.A."/>
            <person name="Morieri G."/>
            <person name="Champion C."/>
            <person name="Hetherington A.J."/>
            <person name="Kelly S."/>
            <person name="Saint-Marcoux D."/>
            <person name="Proust H."/>
            <person name="Prescott H."/>
            <person name="Dolan L."/>
        </authorList>
    </citation>
    <scope>NUCLEOTIDE SEQUENCE [LARGE SCALE GENOMIC DNA]</scope>
    <source>
        <tissue evidence="8">Whole gametophyte</tissue>
    </source>
</reference>
<name>A0A176VZ75_MARPO</name>
<dbReference type="InterPro" id="IPR022739">
    <property type="entry name" value="Polyphenol_oxidase_cen"/>
</dbReference>
<dbReference type="AlphaFoldDB" id="A0A176VZ75"/>
<comment type="caution">
    <text evidence="8">The sequence shown here is derived from an EMBL/GenBank/DDBJ whole genome shotgun (WGS) entry which is preliminary data.</text>
</comment>
<dbReference type="PROSITE" id="PS00497">
    <property type="entry name" value="TYROSINASE_1"/>
    <property type="match status" value="1"/>
</dbReference>
<gene>
    <name evidence="8" type="ORF">AXG93_4022s1160</name>
</gene>
<dbReference type="PROSITE" id="PS00498">
    <property type="entry name" value="TYROSINASE_2"/>
    <property type="match status" value="1"/>
</dbReference>
<evidence type="ECO:0000313" key="8">
    <source>
        <dbReference type="EMBL" id="OAE26104.1"/>
    </source>
</evidence>
<protein>
    <recommendedName>
        <fullName evidence="6 7">Tyrosinase copper-binding domain-containing protein</fullName>
    </recommendedName>
</protein>
<evidence type="ECO:0000256" key="3">
    <source>
        <dbReference type="ARBA" id="ARBA00022723"/>
    </source>
</evidence>
<evidence type="ECO:0000256" key="1">
    <source>
        <dbReference type="ARBA" id="ARBA00001973"/>
    </source>
</evidence>
<accession>A0A176VZ75</accession>
<dbReference type="InterPro" id="IPR008922">
    <property type="entry name" value="Di-copper_centre_dom_sf"/>
</dbReference>
<comment type="cofactor">
    <cofactor evidence="1">
        <name>Cu(2+)</name>
        <dbReference type="ChEBI" id="CHEBI:29036"/>
    </cofactor>
</comment>
<dbReference type="Gene3D" id="1.10.1280.10">
    <property type="entry name" value="Di-copper center containing domain from catechol oxidase"/>
    <property type="match status" value="1"/>
</dbReference>
<evidence type="ECO:0000259" key="7">
    <source>
        <dbReference type="PROSITE" id="PS00498"/>
    </source>
</evidence>
<keyword evidence="4" id="KW-0560">Oxidoreductase</keyword>
<dbReference type="Pfam" id="PF12142">
    <property type="entry name" value="PPO1_DWL"/>
    <property type="match status" value="1"/>
</dbReference>
<evidence type="ECO:0000313" key="9">
    <source>
        <dbReference type="Proteomes" id="UP000077202"/>
    </source>
</evidence>
<dbReference type="EMBL" id="LVLJ01002256">
    <property type="protein sequence ID" value="OAE26104.1"/>
    <property type="molecule type" value="Genomic_DNA"/>
</dbReference>
<evidence type="ECO:0000256" key="5">
    <source>
        <dbReference type="ARBA" id="ARBA00023008"/>
    </source>
</evidence>